<dbReference type="InterPro" id="IPR036865">
    <property type="entry name" value="CRAL-TRIO_dom_sf"/>
</dbReference>
<dbReference type="PROSITE" id="PS50191">
    <property type="entry name" value="CRAL_TRIO"/>
    <property type="match status" value="1"/>
</dbReference>
<feature type="compositionally biased region" description="Basic and acidic residues" evidence="3">
    <location>
        <begin position="963"/>
        <end position="993"/>
    </location>
</feature>
<sequence>MAAVALSPPIAITSVSGVLSLLEEQENQLQCAALQRLNEVVDQFWHEIADYLNEIETLYEDPAFSGREMAALVASKVFYHLEEYDDALRLALGAGQLFDLSQRTEYVEKIVAVAIDEYVKLRAENFELEMKKKDPVPIDSRLEDVVNRMFLRCLEDKAFKQGLGMALETRRIDKVTEFVMKSENLSEMLEYAQLSAMTLLTSKAFRERVLQALVEIHTSVKDVNLSALAQCYFILGEPEEVAKILKELLAKPDKDGRLLACQIGFDIVDNESQHFCNALLSSPLLKIKEPPPPPPAPVEAAEAAAAPAEGAPAADASAEPAPAAPAAPAAEAPAEPVPEEGPEMTDQEKEDLTLIRKILSGRSSIDLQMEFLYRNNRSDLLLLDTIKNSIDTKNSITHSGTVMAHGLMQCGTTSDVFLRKNLEWLAKASNWAKFSATASLGVIHKGHIKESRSILSTYLPQQGGTRSSPYSEGGALYGMGLIHANHYDQETKAYLLEQLHNAQATEVLQHGACLGLGLLCMATADERIYDELTQTLYTDTAVAGEAAAYAIGLVMVGSASQKAIDELRAYAHDTQHEKIIRACALALAMMMFRKEEEAEPLIQEMLLDKDAILRYGGCFAIALAYVGTSQNAAIRKLLHISVSDVSDDVRRAAVMALGFVMCNVPEQLPGVVKLLAESYNPHVRYAAAMALGIACAGTALLEAHNLLQPLMSDPSDFVRQGAIIAMGLLYMQTSPGKTERVKEFRDKLQKVIGDKHEDVMTRFGAILAHGIMDAGGRNSCASLFSKSGVLRRGAAIGFCLFTQMWYWFPLIHMFSLTLTPTALIGITDKLKIPKNFSVKSGARPSIFAYPEPLQPPKKEETAKAATAVLSTAAKAKQLKEKKEKEANELKKASSSADVDMDDKASIGGSVAEGAASSVRGADIVSVAATPGTTVVGSAATESVAASDLGSEMMEVDEQAVATEKVKEPKIEENKAEAAPEQKEEKKEEKKEEPEPTEEILSNPCRVLKGQVQYISFPKEIDGQPVRYTPLLESRKQGFLLLRDLRPEEPEDLVLENEKKEETEEKKEESEKALSLNGDRRRCAAPGGFAFDSKAHPFKISPGMTVVDLMDEMELEYEKASGETLELQINVLWNTKDPKKALNPTEKVSQHFADGETFGVYGEIITAQAARPEKAEEDKIPVTILTGFLGAGKTTLLNYILQEQKEKKIAIIENEFGEVSIDDSLLKQEKLALAEKDASLCSAPSTRLPESDGSLTRLSTSLSSYSVSSLDEEVKAMALLERTRMSFVERNPQAANGPEMDWANDDTARRMWTACEGNQRRADKAFLQAMEIRLRDRPLYHSLHFEKRCDMRIIGYDKENRPVLYFCALSQKDWLSCIKDQFLATFEAARRMSTTDGRLVCIVDMHGLQARLNADYTAVKDLADSMGCVFAERMDRIIIVDFSTAAQTIWWMLKPFLSEVTQRKFSFVSLRKGKDLVRRELDEATAKDVIRSFEVNRSDLSDHERAQHNDQTTVPFPN</sequence>
<evidence type="ECO:0000313" key="5">
    <source>
        <dbReference type="EMBL" id="CAK9108912.1"/>
    </source>
</evidence>
<dbReference type="InterPro" id="IPR003495">
    <property type="entry name" value="CobW/HypB/UreG_nucleotide-bd"/>
</dbReference>
<gene>
    <name evidence="5" type="ORF">CCMP2556_LOCUS50721</name>
</gene>
<evidence type="ECO:0000256" key="3">
    <source>
        <dbReference type="SAM" id="MobiDB-lite"/>
    </source>
</evidence>
<dbReference type="Gene3D" id="3.40.50.300">
    <property type="entry name" value="P-loop containing nucleotide triphosphate hydrolases"/>
    <property type="match status" value="1"/>
</dbReference>
<organism evidence="5 6">
    <name type="scientific">Durusdinium trenchii</name>
    <dbReference type="NCBI Taxonomy" id="1381693"/>
    <lineage>
        <taxon>Eukaryota</taxon>
        <taxon>Sar</taxon>
        <taxon>Alveolata</taxon>
        <taxon>Dinophyceae</taxon>
        <taxon>Suessiales</taxon>
        <taxon>Symbiodiniaceae</taxon>
        <taxon>Durusdinium</taxon>
    </lineage>
</organism>
<reference evidence="5 6" key="1">
    <citation type="submission" date="2024-02" db="EMBL/GenBank/DDBJ databases">
        <authorList>
            <person name="Chen Y."/>
            <person name="Shah S."/>
            <person name="Dougan E. K."/>
            <person name="Thang M."/>
            <person name="Chan C."/>
        </authorList>
    </citation>
    <scope>NUCLEOTIDE SEQUENCE [LARGE SCALE GENOMIC DNA]</scope>
</reference>
<dbReference type="Gene3D" id="1.25.10.10">
    <property type="entry name" value="Leucine-rich Repeat Variant"/>
    <property type="match status" value="1"/>
</dbReference>
<dbReference type="Pfam" id="PF21505">
    <property type="entry name" value="RPN2_N"/>
    <property type="match status" value="1"/>
</dbReference>
<feature type="compositionally biased region" description="Basic and acidic residues" evidence="3">
    <location>
        <begin position="1055"/>
        <end position="1074"/>
    </location>
</feature>
<feature type="compositionally biased region" description="Basic and acidic residues" evidence="3">
    <location>
        <begin position="879"/>
        <end position="891"/>
    </location>
</feature>
<feature type="region of interest" description="Disordered" evidence="3">
    <location>
        <begin position="947"/>
        <end position="1003"/>
    </location>
</feature>
<dbReference type="PANTHER" id="PTHR10943:SF2">
    <property type="entry name" value="26S PROTEASOME NON-ATPASE REGULATORY SUBUNIT 1"/>
    <property type="match status" value="1"/>
</dbReference>
<dbReference type="InterPro" id="IPR016024">
    <property type="entry name" value="ARM-type_fold"/>
</dbReference>
<dbReference type="Pfam" id="PF02492">
    <property type="entry name" value="cobW"/>
    <property type="match status" value="1"/>
</dbReference>
<dbReference type="SUPFAM" id="SSF52540">
    <property type="entry name" value="P-loop containing nucleoside triphosphate hydrolases"/>
    <property type="match status" value="1"/>
</dbReference>
<keyword evidence="6" id="KW-1185">Reference proteome</keyword>
<dbReference type="InterPro" id="IPR002015">
    <property type="entry name" value="Proteasome/cyclosome_rpt"/>
</dbReference>
<evidence type="ECO:0000256" key="2">
    <source>
        <dbReference type="ARBA" id="ARBA00022942"/>
    </source>
</evidence>
<dbReference type="SUPFAM" id="SSF52087">
    <property type="entry name" value="CRAL/TRIO domain"/>
    <property type="match status" value="1"/>
</dbReference>
<keyword evidence="2" id="KW-0647">Proteasome</keyword>
<dbReference type="InterPro" id="IPR048570">
    <property type="entry name" value="PSMD1_RPN2_N"/>
</dbReference>
<dbReference type="Gene3D" id="3.40.525.10">
    <property type="entry name" value="CRAL-TRIO lipid binding domain"/>
    <property type="match status" value="1"/>
</dbReference>
<dbReference type="Pfam" id="PF01851">
    <property type="entry name" value="PC_rep"/>
    <property type="match status" value="3"/>
</dbReference>
<dbReference type="InterPro" id="IPR011989">
    <property type="entry name" value="ARM-like"/>
</dbReference>
<comment type="caution">
    <text evidence="5">The sequence shown here is derived from an EMBL/GenBank/DDBJ whole genome shotgun (WGS) entry which is preliminary data.</text>
</comment>
<dbReference type="Proteomes" id="UP001642484">
    <property type="component" value="Unassembled WGS sequence"/>
</dbReference>
<dbReference type="InterPro" id="IPR001251">
    <property type="entry name" value="CRAL-TRIO_dom"/>
</dbReference>
<dbReference type="SUPFAM" id="SSF48371">
    <property type="entry name" value="ARM repeat"/>
    <property type="match status" value="1"/>
</dbReference>
<evidence type="ECO:0000259" key="4">
    <source>
        <dbReference type="PROSITE" id="PS50191"/>
    </source>
</evidence>
<keyword evidence="1" id="KW-0677">Repeat</keyword>
<dbReference type="CDD" id="cd00170">
    <property type="entry name" value="SEC14"/>
    <property type="match status" value="1"/>
</dbReference>
<evidence type="ECO:0000313" key="6">
    <source>
        <dbReference type="Proteomes" id="UP001642484"/>
    </source>
</evidence>
<feature type="region of interest" description="Disordered" evidence="3">
    <location>
        <begin position="879"/>
        <end position="902"/>
    </location>
</feature>
<accession>A0ABP0S962</accession>
<dbReference type="Pfam" id="PF00650">
    <property type="entry name" value="CRAL_TRIO"/>
    <property type="match status" value="1"/>
</dbReference>
<feature type="compositionally biased region" description="Low complexity" evidence="3">
    <location>
        <begin position="298"/>
        <end position="334"/>
    </location>
</feature>
<dbReference type="InterPro" id="IPR040623">
    <property type="entry name" value="RPN2_C"/>
</dbReference>
<feature type="domain" description="CRAL-TRIO" evidence="4">
    <location>
        <begin position="1340"/>
        <end position="1489"/>
    </location>
</feature>
<dbReference type="Pfam" id="PF13646">
    <property type="entry name" value="HEAT_2"/>
    <property type="match status" value="1"/>
</dbReference>
<feature type="region of interest" description="Disordered" evidence="3">
    <location>
        <begin position="287"/>
        <end position="348"/>
    </location>
</feature>
<feature type="region of interest" description="Disordered" evidence="3">
    <location>
        <begin position="1051"/>
        <end position="1074"/>
    </location>
</feature>
<evidence type="ECO:0000256" key="1">
    <source>
        <dbReference type="ARBA" id="ARBA00022737"/>
    </source>
</evidence>
<name>A0ABP0S962_9DINO</name>
<dbReference type="InterPro" id="IPR027417">
    <property type="entry name" value="P-loop_NTPase"/>
</dbReference>
<dbReference type="EMBL" id="CAXAMN010027151">
    <property type="protein sequence ID" value="CAK9108912.1"/>
    <property type="molecule type" value="Genomic_DNA"/>
</dbReference>
<dbReference type="Pfam" id="PF18004">
    <property type="entry name" value="RPN2_C"/>
    <property type="match status" value="2"/>
</dbReference>
<dbReference type="PANTHER" id="PTHR10943">
    <property type="entry name" value="26S PROTEASOME NON-ATPASE REGULATORY SUBUNIT"/>
    <property type="match status" value="1"/>
</dbReference>
<protein>
    <recommendedName>
        <fullName evidence="4">CRAL-TRIO domain-containing protein</fullName>
    </recommendedName>
</protein>
<proteinExistence type="predicted"/>
<dbReference type="SMART" id="SM00516">
    <property type="entry name" value="SEC14"/>
    <property type="match status" value="1"/>
</dbReference>